<dbReference type="PANTHER" id="PTHR45789:SF2">
    <property type="entry name" value="FI18025P1"/>
    <property type="match status" value="1"/>
</dbReference>
<dbReference type="PROSITE" id="PS50118">
    <property type="entry name" value="HMG_BOX_2"/>
    <property type="match status" value="1"/>
</dbReference>
<name>A0A1Q3EK81_LENED</name>
<dbReference type="InterPro" id="IPR009071">
    <property type="entry name" value="HMG_box_dom"/>
</dbReference>
<keyword evidence="1 3" id="KW-0238">DNA-binding</keyword>
<sequence length="254" mass="29098">MEHIPRPPNAFMLFRSDFSKRDVIPPSVEKRQQTLSQVAGEVWNLMPVEEKRKWHAKSAEALKLHTEKYPNYKFSPVRRGSGRKTKVKAAEDDDMESKDRIREIRETYLHMRGPAIAPLRRRRGRQQASTSEDEKTGMSSKSFIDQLPIGRSEMQESNLSDPREPALPPVFPRPTNSHVANHIYSGDDVKGDYEHYPKKAQYYASTVENQSRCNPASSSYRSTRTSNGIGEIRTMDIKPQLPTASEANFEGFWS</sequence>
<reference evidence="6 7" key="2">
    <citation type="submission" date="2017-02" db="EMBL/GenBank/DDBJ databases">
        <title>A genome survey and senescence transcriptome analysis in Lentinula edodes.</title>
        <authorList>
            <person name="Sakamoto Y."/>
            <person name="Nakade K."/>
            <person name="Sato S."/>
            <person name="Yoshida Y."/>
            <person name="Miyazaki K."/>
            <person name="Natsume S."/>
            <person name="Konno N."/>
        </authorList>
    </citation>
    <scope>NUCLEOTIDE SEQUENCE [LARGE SCALE GENOMIC DNA]</scope>
    <source>
        <strain evidence="6 7">NBRC 111202</strain>
    </source>
</reference>
<dbReference type="Gene3D" id="1.10.30.10">
    <property type="entry name" value="High mobility group box domain"/>
    <property type="match status" value="1"/>
</dbReference>
<dbReference type="GO" id="GO:0000978">
    <property type="term" value="F:RNA polymerase II cis-regulatory region sequence-specific DNA binding"/>
    <property type="evidence" value="ECO:0007669"/>
    <property type="project" value="TreeGrafter"/>
</dbReference>
<dbReference type="Pfam" id="PF00505">
    <property type="entry name" value="HMG_box"/>
    <property type="match status" value="1"/>
</dbReference>
<feature type="domain" description="HMG box" evidence="5">
    <location>
        <begin position="4"/>
        <end position="73"/>
    </location>
</feature>
<dbReference type="SUPFAM" id="SSF47095">
    <property type="entry name" value="HMG-box"/>
    <property type="match status" value="1"/>
</dbReference>
<keyword evidence="2 3" id="KW-0539">Nucleus</keyword>
<evidence type="ECO:0000256" key="3">
    <source>
        <dbReference type="PROSITE-ProRule" id="PRU00267"/>
    </source>
</evidence>
<reference evidence="6 7" key="1">
    <citation type="submission" date="2016-08" db="EMBL/GenBank/DDBJ databases">
        <authorList>
            <consortium name="Lentinula edodes genome sequencing consortium"/>
            <person name="Sakamoto Y."/>
            <person name="Nakade K."/>
            <person name="Sato S."/>
            <person name="Yoshida Y."/>
            <person name="Miyazaki K."/>
            <person name="Natsume S."/>
            <person name="Konno N."/>
        </authorList>
    </citation>
    <scope>NUCLEOTIDE SEQUENCE [LARGE SCALE GENOMIC DNA]</scope>
    <source>
        <strain evidence="6 7">NBRC 111202</strain>
    </source>
</reference>
<dbReference type="PANTHER" id="PTHR45789">
    <property type="entry name" value="FI18025P1"/>
    <property type="match status" value="1"/>
</dbReference>
<evidence type="ECO:0000256" key="2">
    <source>
        <dbReference type="ARBA" id="ARBA00023242"/>
    </source>
</evidence>
<dbReference type="STRING" id="5353.A0A1Q3EK81"/>
<dbReference type="Proteomes" id="UP000188533">
    <property type="component" value="Unassembled WGS sequence"/>
</dbReference>
<proteinExistence type="predicted"/>
<dbReference type="GO" id="GO:0005634">
    <property type="term" value="C:nucleus"/>
    <property type="evidence" value="ECO:0007669"/>
    <property type="project" value="UniProtKB-UniRule"/>
</dbReference>
<accession>A0A1Q3EK81</accession>
<dbReference type="AlphaFoldDB" id="A0A1Q3EK81"/>
<evidence type="ECO:0000256" key="4">
    <source>
        <dbReference type="SAM" id="MobiDB-lite"/>
    </source>
</evidence>
<dbReference type="InterPro" id="IPR036910">
    <property type="entry name" value="HMG_box_dom_sf"/>
</dbReference>
<evidence type="ECO:0000313" key="7">
    <source>
        <dbReference type="Proteomes" id="UP000188533"/>
    </source>
</evidence>
<dbReference type="EMBL" id="BDGU01000482">
    <property type="protein sequence ID" value="GAW07627.1"/>
    <property type="molecule type" value="Genomic_DNA"/>
</dbReference>
<keyword evidence="7" id="KW-1185">Reference proteome</keyword>
<dbReference type="SMART" id="SM00398">
    <property type="entry name" value="HMG"/>
    <property type="match status" value="1"/>
</dbReference>
<feature type="region of interest" description="Disordered" evidence="4">
    <location>
        <begin position="75"/>
        <end position="97"/>
    </location>
</feature>
<organism evidence="6 7">
    <name type="scientific">Lentinula edodes</name>
    <name type="common">Shiitake mushroom</name>
    <name type="synonym">Lentinus edodes</name>
    <dbReference type="NCBI Taxonomy" id="5353"/>
    <lineage>
        <taxon>Eukaryota</taxon>
        <taxon>Fungi</taxon>
        <taxon>Dikarya</taxon>
        <taxon>Basidiomycota</taxon>
        <taxon>Agaricomycotina</taxon>
        <taxon>Agaricomycetes</taxon>
        <taxon>Agaricomycetidae</taxon>
        <taxon>Agaricales</taxon>
        <taxon>Marasmiineae</taxon>
        <taxon>Omphalotaceae</taxon>
        <taxon>Lentinula</taxon>
    </lineage>
</organism>
<feature type="region of interest" description="Disordered" evidence="4">
    <location>
        <begin position="118"/>
        <end position="142"/>
    </location>
</feature>
<dbReference type="GO" id="GO:0000981">
    <property type="term" value="F:DNA-binding transcription factor activity, RNA polymerase II-specific"/>
    <property type="evidence" value="ECO:0007669"/>
    <property type="project" value="TreeGrafter"/>
</dbReference>
<feature type="DNA-binding region" description="HMG box" evidence="3">
    <location>
        <begin position="4"/>
        <end position="73"/>
    </location>
</feature>
<comment type="caution">
    <text evidence="6">The sequence shown here is derived from an EMBL/GenBank/DDBJ whole genome shotgun (WGS) entry which is preliminary data.</text>
</comment>
<gene>
    <name evidence="6" type="ORF">LENED_009635</name>
</gene>
<dbReference type="InterPro" id="IPR051356">
    <property type="entry name" value="SOX/SOX-like_TF"/>
</dbReference>
<dbReference type="CDD" id="cd01389">
    <property type="entry name" value="HMG-box_ROX1-like"/>
    <property type="match status" value="1"/>
</dbReference>
<evidence type="ECO:0000256" key="1">
    <source>
        <dbReference type="ARBA" id="ARBA00023125"/>
    </source>
</evidence>
<evidence type="ECO:0000313" key="6">
    <source>
        <dbReference type="EMBL" id="GAW07627.1"/>
    </source>
</evidence>
<protein>
    <submittedName>
        <fullName evidence="6">Repressor ROX1</fullName>
    </submittedName>
</protein>
<evidence type="ECO:0000259" key="5">
    <source>
        <dbReference type="PROSITE" id="PS50118"/>
    </source>
</evidence>